<reference evidence="6" key="1">
    <citation type="submission" date="2021-06" db="EMBL/GenBank/DDBJ databases">
        <authorList>
            <person name="Hodson N. C."/>
            <person name="Mongue J. A."/>
            <person name="Jaron S. K."/>
        </authorList>
    </citation>
    <scope>NUCLEOTIDE SEQUENCE</scope>
</reference>
<feature type="compositionally biased region" description="Basic and acidic residues" evidence="4">
    <location>
        <begin position="21"/>
        <end position="30"/>
    </location>
</feature>
<protein>
    <recommendedName>
        <fullName evidence="5">EF-hand domain-containing protein</fullName>
    </recommendedName>
</protein>
<dbReference type="PROSITE" id="PS00018">
    <property type="entry name" value="EF_HAND_1"/>
    <property type="match status" value="1"/>
</dbReference>
<evidence type="ECO:0000256" key="4">
    <source>
        <dbReference type="SAM" id="MobiDB-lite"/>
    </source>
</evidence>
<accession>A0A8J2JWJ9</accession>
<dbReference type="OrthoDB" id="6572480at2759"/>
<sequence>MEECKQTKSTHKLGSDLSQILEKRQQRSESIDPAEVQSQYESNIQATIDVSRMLSRKEVKEYKKIFTRFDRDSDGFLDLEDMKLMMETLGAPQTHLSLKAMIQEVDTDGDSKISFNEFLLIYHKAKAGQLDADSGLNALAKITEVDINEVGVDGAKNFFEAKIEQLKAQSKFEEEVKKEQEERRRQEQERKQKRQEFQQKHAFFEQVTLTN</sequence>
<feature type="domain" description="EF-hand" evidence="5">
    <location>
        <begin position="57"/>
        <end position="92"/>
    </location>
</feature>
<evidence type="ECO:0000313" key="6">
    <source>
        <dbReference type="EMBL" id="CAG7726659.1"/>
    </source>
</evidence>
<dbReference type="PROSITE" id="PS50222">
    <property type="entry name" value="EF_HAND_2"/>
    <property type="match status" value="2"/>
</dbReference>
<comment type="caution">
    <text evidence="6">The sequence shown here is derived from an EMBL/GenBank/DDBJ whole genome shotgun (WGS) entry which is preliminary data.</text>
</comment>
<feature type="region of interest" description="Disordered" evidence="4">
    <location>
        <begin position="1"/>
        <end position="38"/>
    </location>
</feature>
<organism evidence="6 7">
    <name type="scientific">Allacma fusca</name>
    <dbReference type="NCBI Taxonomy" id="39272"/>
    <lineage>
        <taxon>Eukaryota</taxon>
        <taxon>Metazoa</taxon>
        <taxon>Ecdysozoa</taxon>
        <taxon>Arthropoda</taxon>
        <taxon>Hexapoda</taxon>
        <taxon>Collembola</taxon>
        <taxon>Symphypleona</taxon>
        <taxon>Sminthuridae</taxon>
        <taxon>Allacma</taxon>
    </lineage>
</organism>
<evidence type="ECO:0000256" key="2">
    <source>
        <dbReference type="ARBA" id="ARBA00022737"/>
    </source>
</evidence>
<feature type="region of interest" description="Disordered" evidence="4">
    <location>
        <begin position="174"/>
        <end position="199"/>
    </location>
</feature>
<dbReference type="CDD" id="cd00051">
    <property type="entry name" value="EFh"/>
    <property type="match status" value="1"/>
</dbReference>
<dbReference type="GO" id="GO:0005509">
    <property type="term" value="F:calcium ion binding"/>
    <property type="evidence" value="ECO:0007669"/>
    <property type="project" value="InterPro"/>
</dbReference>
<evidence type="ECO:0000256" key="3">
    <source>
        <dbReference type="ARBA" id="ARBA00022837"/>
    </source>
</evidence>
<dbReference type="Proteomes" id="UP000708208">
    <property type="component" value="Unassembled WGS sequence"/>
</dbReference>
<keyword evidence="3" id="KW-0106">Calcium</keyword>
<feature type="domain" description="EF-hand" evidence="5">
    <location>
        <begin position="93"/>
        <end position="128"/>
    </location>
</feature>
<dbReference type="AlphaFoldDB" id="A0A8J2JWJ9"/>
<dbReference type="InterPro" id="IPR002048">
    <property type="entry name" value="EF_hand_dom"/>
</dbReference>
<dbReference type="PANTHER" id="PTHR13025">
    <property type="entry name" value="EF-HAND DOMAIN-CONTAINING PROTEIN D"/>
    <property type="match status" value="1"/>
</dbReference>
<dbReference type="PANTHER" id="PTHR13025:SF6">
    <property type="entry name" value="EF-HAND DOMAIN-CONTAINING PROTEIN-RELATED"/>
    <property type="match status" value="1"/>
</dbReference>
<keyword evidence="2" id="KW-0677">Repeat</keyword>
<dbReference type="InterPro" id="IPR018247">
    <property type="entry name" value="EF_Hand_1_Ca_BS"/>
</dbReference>
<dbReference type="SMART" id="SM00054">
    <property type="entry name" value="EFh"/>
    <property type="match status" value="2"/>
</dbReference>
<keyword evidence="1" id="KW-0479">Metal-binding</keyword>
<dbReference type="EMBL" id="CAJVCH010138499">
    <property type="protein sequence ID" value="CAG7726659.1"/>
    <property type="molecule type" value="Genomic_DNA"/>
</dbReference>
<name>A0A8J2JWJ9_9HEXA</name>
<evidence type="ECO:0000259" key="5">
    <source>
        <dbReference type="PROSITE" id="PS50222"/>
    </source>
</evidence>
<evidence type="ECO:0000256" key="1">
    <source>
        <dbReference type="ARBA" id="ARBA00022723"/>
    </source>
</evidence>
<dbReference type="Pfam" id="PF13499">
    <property type="entry name" value="EF-hand_7"/>
    <property type="match status" value="1"/>
</dbReference>
<evidence type="ECO:0000313" key="7">
    <source>
        <dbReference type="Proteomes" id="UP000708208"/>
    </source>
</evidence>
<feature type="non-terminal residue" evidence="6">
    <location>
        <position position="1"/>
    </location>
</feature>
<gene>
    <name evidence="6" type="ORF">AFUS01_LOCUS15557</name>
</gene>
<proteinExistence type="predicted"/>
<dbReference type="InterPro" id="IPR040365">
    <property type="entry name" value="EFHD1/2"/>
</dbReference>
<dbReference type="FunFam" id="1.10.238.10:FF:000112">
    <property type="entry name" value="EF-hand domain family, member D2"/>
    <property type="match status" value="1"/>
</dbReference>
<keyword evidence="7" id="KW-1185">Reference proteome</keyword>